<dbReference type="AlphaFoldDB" id="A0A5B0Q840"/>
<comment type="subcellular location">
    <subcellularLocation>
        <location evidence="2">Cytoplasm</location>
    </subcellularLocation>
    <subcellularLocation>
        <location evidence="1">Nucleus</location>
    </subcellularLocation>
</comment>
<protein>
    <submittedName>
        <fullName evidence="7">Uncharacterized protein</fullName>
    </submittedName>
</protein>
<feature type="region of interest" description="Disordered" evidence="5">
    <location>
        <begin position="463"/>
        <end position="506"/>
    </location>
</feature>
<evidence type="ECO:0000313" key="9">
    <source>
        <dbReference type="Proteomes" id="UP000325313"/>
    </source>
</evidence>
<feature type="region of interest" description="Disordered" evidence="5">
    <location>
        <begin position="60"/>
        <end position="114"/>
    </location>
</feature>
<evidence type="ECO:0000313" key="8">
    <source>
        <dbReference type="Proteomes" id="UP000324748"/>
    </source>
</evidence>
<reference evidence="8 9" key="1">
    <citation type="submission" date="2019-05" db="EMBL/GenBank/DDBJ databases">
        <title>Emergence of the Ug99 lineage of the wheat stem rust pathogen through somatic hybridization.</title>
        <authorList>
            <person name="Li F."/>
            <person name="Upadhyaya N.M."/>
            <person name="Sperschneider J."/>
            <person name="Matny O."/>
            <person name="Nguyen-Phuc H."/>
            <person name="Mago R."/>
            <person name="Raley C."/>
            <person name="Miller M.E."/>
            <person name="Silverstein K.A.T."/>
            <person name="Henningsen E."/>
            <person name="Hirsch C.D."/>
            <person name="Visser B."/>
            <person name="Pretorius Z.A."/>
            <person name="Steffenson B.J."/>
            <person name="Schwessinger B."/>
            <person name="Dodds P.N."/>
            <person name="Figueroa M."/>
        </authorList>
    </citation>
    <scope>NUCLEOTIDE SEQUENCE [LARGE SCALE GENOMIC DNA]</scope>
    <source>
        <strain evidence="6">21-0</strain>
        <strain evidence="7 9">Ug99</strain>
    </source>
</reference>
<dbReference type="Proteomes" id="UP000324748">
    <property type="component" value="Unassembled WGS sequence"/>
</dbReference>
<dbReference type="Proteomes" id="UP000325313">
    <property type="component" value="Unassembled WGS sequence"/>
</dbReference>
<proteinExistence type="predicted"/>
<gene>
    <name evidence="6" type="ORF">PGT21_033573</name>
    <name evidence="7" type="ORF">PGTUg99_032064</name>
</gene>
<dbReference type="EMBL" id="VDEP01000305">
    <property type="protein sequence ID" value="KAA1109398.1"/>
    <property type="molecule type" value="Genomic_DNA"/>
</dbReference>
<sequence>MADSTIHDDDDAQVNQSDQDKQNRAATVLQNRFRQYQRDRENDGLNLTASTRWHEAIKEQNFKSARRDSHHGARSDSHSRWKRAGVFTSGLVDAGPTSPTGTPEASKGSPRPKKTMDTTYWLEMVDHKHRYGSNLKAYHTYWNTQYDGDQNFFYWLDHGEGRELDLQDSPRERLDSEKITYLTVEQRRNYLVKIVNGKLVWAKDSRPVDTAPGRHKDLGNGLGIVDATPEEFEAAKERGEIASTDSDSSLSSSASSVLSRDAHHYAQATPQKSGIAAKIKSHVDPKAIMDNLLRKTLNANTWIFVADQSGNMYVGIKQTGKFQHSSFLAGSHVLAAGLLKVNQGQLTSLSPLSGHYRAGSDQFKAFVNILEHEWGCDMSKVSISKALFMIGALEKYAHFNKKKAEMKAMMKKLWKHNDQNPEAQAIKKEKDEDRPAQLAAEKVSHDQEYWKETVRVNRLARVAGEEERDRIKKQGGLENGKLRKSAILHSLPHDGKKKEDMTDDERVERGAALVARAMARQRKL</sequence>
<organism evidence="7 9">
    <name type="scientific">Puccinia graminis f. sp. tritici</name>
    <dbReference type="NCBI Taxonomy" id="56615"/>
    <lineage>
        <taxon>Eukaryota</taxon>
        <taxon>Fungi</taxon>
        <taxon>Dikarya</taxon>
        <taxon>Basidiomycota</taxon>
        <taxon>Pucciniomycotina</taxon>
        <taxon>Pucciniomycetes</taxon>
        <taxon>Pucciniales</taxon>
        <taxon>Pucciniaceae</taxon>
        <taxon>Puccinia</taxon>
    </lineage>
</organism>
<dbReference type="OrthoDB" id="2497820at2759"/>
<keyword evidence="8" id="KW-1185">Reference proteome</keyword>
<feature type="region of interest" description="Disordered" evidence="5">
    <location>
        <begin position="1"/>
        <end position="25"/>
    </location>
</feature>
<accession>A0A5B0Q840</accession>
<keyword evidence="4" id="KW-0539">Nucleus</keyword>
<dbReference type="PANTHER" id="PTHR31250">
    <property type="entry name" value="IQ DOMAIN-CONTAINING PROTEIN IQM3"/>
    <property type="match status" value="1"/>
</dbReference>
<feature type="compositionally biased region" description="Basic and acidic residues" evidence="5">
    <location>
        <begin position="491"/>
        <end position="506"/>
    </location>
</feature>
<dbReference type="GO" id="GO:0005634">
    <property type="term" value="C:nucleus"/>
    <property type="evidence" value="ECO:0007669"/>
    <property type="project" value="UniProtKB-SubCell"/>
</dbReference>
<evidence type="ECO:0000256" key="1">
    <source>
        <dbReference type="ARBA" id="ARBA00004123"/>
    </source>
</evidence>
<dbReference type="EMBL" id="VSWC01000040">
    <property type="protein sequence ID" value="KAA1106343.1"/>
    <property type="molecule type" value="Genomic_DNA"/>
</dbReference>
<keyword evidence="3" id="KW-0963">Cytoplasm</keyword>
<evidence type="ECO:0000256" key="3">
    <source>
        <dbReference type="ARBA" id="ARBA00022490"/>
    </source>
</evidence>
<evidence type="ECO:0000256" key="5">
    <source>
        <dbReference type="SAM" id="MobiDB-lite"/>
    </source>
</evidence>
<name>A0A5B0Q840_PUCGR</name>
<dbReference type="PANTHER" id="PTHR31250:SF27">
    <property type="entry name" value="IQ DOMAIN-CONTAINING PROTEIN IQM5"/>
    <property type="match status" value="1"/>
</dbReference>
<dbReference type="InterPro" id="IPR044159">
    <property type="entry name" value="IQM"/>
</dbReference>
<feature type="compositionally biased region" description="Basic and acidic residues" evidence="5">
    <location>
        <begin position="60"/>
        <end position="79"/>
    </location>
</feature>
<evidence type="ECO:0000313" key="6">
    <source>
        <dbReference type="EMBL" id="KAA1106343.1"/>
    </source>
</evidence>
<evidence type="ECO:0000256" key="2">
    <source>
        <dbReference type="ARBA" id="ARBA00004496"/>
    </source>
</evidence>
<feature type="compositionally biased region" description="Basic and acidic residues" evidence="5">
    <location>
        <begin position="463"/>
        <end position="472"/>
    </location>
</feature>
<feature type="region of interest" description="Disordered" evidence="5">
    <location>
        <begin position="235"/>
        <end position="254"/>
    </location>
</feature>
<evidence type="ECO:0000313" key="7">
    <source>
        <dbReference type="EMBL" id="KAA1109398.1"/>
    </source>
</evidence>
<dbReference type="GO" id="GO:0005737">
    <property type="term" value="C:cytoplasm"/>
    <property type="evidence" value="ECO:0007669"/>
    <property type="project" value="UniProtKB-SubCell"/>
</dbReference>
<feature type="compositionally biased region" description="Low complexity" evidence="5">
    <location>
        <begin position="242"/>
        <end position="254"/>
    </location>
</feature>
<comment type="caution">
    <text evidence="7">The sequence shown here is derived from an EMBL/GenBank/DDBJ whole genome shotgun (WGS) entry which is preliminary data.</text>
</comment>
<evidence type="ECO:0000256" key="4">
    <source>
        <dbReference type="ARBA" id="ARBA00023242"/>
    </source>
</evidence>